<keyword evidence="4" id="KW-1185">Reference proteome</keyword>
<feature type="repeat" description="TPR" evidence="1">
    <location>
        <begin position="118"/>
        <end position="151"/>
    </location>
</feature>
<dbReference type="Pfam" id="PF13174">
    <property type="entry name" value="TPR_6"/>
    <property type="match status" value="1"/>
</dbReference>
<proteinExistence type="predicted"/>
<dbReference type="PANTHER" id="PTHR12558:SF13">
    <property type="entry name" value="CELL DIVISION CYCLE PROTEIN 27 HOMOLOG"/>
    <property type="match status" value="1"/>
</dbReference>
<dbReference type="InterPro" id="IPR011990">
    <property type="entry name" value="TPR-like_helical_dom_sf"/>
</dbReference>
<dbReference type="SUPFAM" id="SSF48452">
    <property type="entry name" value="TPR-like"/>
    <property type="match status" value="2"/>
</dbReference>
<evidence type="ECO:0000313" key="3">
    <source>
        <dbReference type="EMBL" id="MBA2882202.1"/>
    </source>
</evidence>
<feature type="repeat" description="TPR" evidence="1">
    <location>
        <begin position="84"/>
        <end position="117"/>
    </location>
</feature>
<feature type="signal peptide" evidence="2">
    <location>
        <begin position="1"/>
        <end position="25"/>
    </location>
</feature>
<evidence type="ECO:0000256" key="2">
    <source>
        <dbReference type="SAM" id="SignalP"/>
    </source>
</evidence>
<dbReference type="PANTHER" id="PTHR12558">
    <property type="entry name" value="CELL DIVISION CYCLE 16,23,27"/>
    <property type="match status" value="1"/>
</dbReference>
<dbReference type="SMART" id="SM00671">
    <property type="entry name" value="SEL1"/>
    <property type="match status" value="3"/>
</dbReference>
<reference evidence="3 4" key="1">
    <citation type="submission" date="2020-07" db="EMBL/GenBank/DDBJ databases">
        <title>Genomic Encyclopedia of Type Strains, Phase IV (KMG-IV): sequencing the most valuable type-strain genomes for metagenomic binning, comparative biology and taxonomic classification.</title>
        <authorList>
            <person name="Goeker M."/>
        </authorList>
    </citation>
    <scope>NUCLEOTIDE SEQUENCE [LARGE SCALE GENOMIC DNA]</scope>
    <source>
        <strain evidence="3 4">DSM 17721</strain>
    </source>
</reference>
<feature type="repeat" description="TPR" evidence="1">
    <location>
        <begin position="394"/>
        <end position="427"/>
    </location>
</feature>
<dbReference type="PROSITE" id="PS50005">
    <property type="entry name" value="TPR"/>
    <property type="match status" value="3"/>
</dbReference>
<dbReference type="InterPro" id="IPR006597">
    <property type="entry name" value="Sel1-like"/>
</dbReference>
<dbReference type="AlphaFoldDB" id="A0A7W0CAL1"/>
<evidence type="ECO:0000256" key="1">
    <source>
        <dbReference type="PROSITE-ProRule" id="PRU00339"/>
    </source>
</evidence>
<dbReference type="RefSeq" id="WP_181551849.1">
    <property type="nucleotide sequence ID" value="NZ_JACDUS010000007.1"/>
</dbReference>
<dbReference type="EMBL" id="JACDUS010000007">
    <property type="protein sequence ID" value="MBA2882202.1"/>
    <property type="molecule type" value="Genomic_DNA"/>
</dbReference>
<dbReference type="InterPro" id="IPR019734">
    <property type="entry name" value="TPR_rpt"/>
</dbReference>
<feature type="chain" id="PRO_5031114063" evidence="2">
    <location>
        <begin position="26"/>
        <end position="439"/>
    </location>
</feature>
<protein>
    <submittedName>
        <fullName evidence="3">Tetratricopeptide (TPR) repeat protein</fullName>
    </submittedName>
</protein>
<dbReference type="SMART" id="SM00028">
    <property type="entry name" value="TPR"/>
    <property type="match status" value="5"/>
</dbReference>
<name>A0A7W0CAL1_9BACT</name>
<keyword evidence="2" id="KW-0732">Signal</keyword>
<comment type="caution">
    <text evidence="3">The sequence shown here is derived from an EMBL/GenBank/DDBJ whole genome shotgun (WGS) entry which is preliminary data.</text>
</comment>
<sequence>MPGFLSKFCTILVIALVLSCMKPEAALCSQGPPAAAQMVLSEAYWLMDKESHEKALEKIKKFQARSETRDPDPDAADPRGYHHPEIYFMLGNIHYAMENPEKARHAYQQALKRDPGHTNCLVNLARIFHEQENYTKAAENFERAYASEDRNNAAHLYYAAVSLLAGGAAKQSLDLFENLLQAHPDEIKPRWRENLVHAFLSAGQNRQALPHVKRLAEKYTGDKQIQWQEILLHQYVELGMQDTARKYALELTMQAPTLPKWWKALAHTALSQNDYDQALTAMTIYSYLTPLSKREKKLLGDLALQAGVPVKAVPHYRVFLKKDQDKSVLKSLTAALRQLGKPKEALEAIREFQGHQNDPALMMLKADLLYSLDRFGDAAAAYSAAARNKGRQESRAWLMAGYAAWEAQDTDAALQYFKKAAEFENHKKDAKAAIQRLAQ</sequence>
<keyword evidence="1" id="KW-0802">TPR repeat</keyword>
<organism evidence="3 4">
    <name type="scientific">Desulfosalsimonas propionicica</name>
    <dbReference type="NCBI Taxonomy" id="332175"/>
    <lineage>
        <taxon>Bacteria</taxon>
        <taxon>Pseudomonadati</taxon>
        <taxon>Thermodesulfobacteriota</taxon>
        <taxon>Desulfobacteria</taxon>
        <taxon>Desulfobacterales</taxon>
        <taxon>Desulfosalsimonadaceae</taxon>
        <taxon>Desulfosalsimonas</taxon>
    </lineage>
</organism>
<dbReference type="Proteomes" id="UP000525298">
    <property type="component" value="Unassembled WGS sequence"/>
</dbReference>
<dbReference type="Pfam" id="PF13432">
    <property type="entry name" value="TPR_16"/>
    <property type="match status" value="3"/>
</dbReference>
<evidence type="ECO:0000313" key="4">
    <source>
        <dbReference type="Proteomes" id="UP000525298"/>
    </source>
</evidence>
<accession>A0A7W0CAL1</accession>
<dbReference type="Gene3D" id="1.25.40.10">
    <property type="entry name" value="Tetratricopeptide repeat domain"/>
    <property type="match status" value="3"/>
</dbReference>
<dbReference type="PROSITE" id="PS51257">
    <property type="entry name" value="PROKAR_LIPOPROTEIN"/>
    <property type="match status" value="1"/>
</dbReference>
<gene>
    <name evidence="3" type="ORF">HNR65_002543</name>
</gene>